<evidence type="ECO:0000313" key="3">
    <source>
        <dbReference type="Proteomes" id="UP000249402"/>
    </source>
</evidence>
<feature type="compositionally biased region" description="Low complexity" evidence="1">
    <location>
        <begin position="13"/>
        <end position="32"/>
    </location>
</feature>
<reference evidence="2 3" key="1">
    <citation type="submission" date="2018-02" db="EMBL/GenBank/DDBJ databases">
        <title>The genomes of Aspergillus section Nigri reveals drivers in fungal speciation.</title>
        <authorList>
            <consortium name="DOE Joint Genome Institute"/>
            <person name="Vesth T.C."/>
            <person name="Nybo J."/>
            <person name="Theobald S."/>
            <person name="Brandl J."/>
            <person name="Frisvad J.C."/>
            <person name="Nielsen K.F."/>
            <person name="Lyhne E.K."/>
            <person name="Kogle M.E."/>
            <person name="Kuo A."/>
            <person name="Riley R."/>
            <person name="Clum A."/>
            <person name="Nolan M."/>
            <person name="Lipzen A."/>
            <person name="Salamov A."/>
            <person name="Henrissat B."/>
            <person name="Wiebenga A."/>
            <person name="De vries R.P."/>
            <person name="Grigoriev I.V."/>
            <person name="Mortensen U.H."/>
            <person name="Andersen M.R."/>
            <person name="Baker S.E."/>
        </authorList>
    </citation>
    <scope>NUCLEOTIDE SEQUENCE [LARGE SCALE GENOMIC DNA]</scope>
    <source>
        <strain evidence="2 3">CBS 121593</strain>
    </source>
</reference>
<dbReference type="RefSeq" id="XP_025573716.1">
    <property type="nucleotide sequence ID" value="XM_025720949.1"/>
</dbReference>
<gene>
    <name evidence="2" type="ORF">BO80DRAFT_436262</name>
</gene>
<evidence type="ECO:0000313" key="2">
    <source>
        <dbReference type="EMBL" id="RAK99388.1"/>
    </source>
</evidence>
<feature type="region of interest" description="Disordered" evidence="1">
    <location>
        <begin position="301"/>
        <end position="321"/>
    </location>
</feature>
<dbReference type="EMBL" id="KZ824447">
    <property type="protein sequence ID" value="RAK99388.1"/>
    <property type="molecule type" value="Genomic_DNA"/>
</dbReference>
<dbReference type="OrthoDB" id="4500002at2759"/>
<keyword evidence="3" id="KW-1185">Reference proteome</keyword>
<organism evidence="2 3">
    <name type="scientific">Aspergillus ibericus CBS 121593</name>
    <dbReference type="NCBI Taxonomy" id="1448316"/>
    <lineage>
        <taxon>Eukaryota</taxon>
        <taxon>Fungi</taxon>
        <taxon>Dikarya</taxon>
        <taxon>Ascomycota</taxon>
        <taxon>Pezizomycotina</taxon>
        <taxon>Eurotiomycetes</taxon>
        <taxon>Eurotiomycetidae</taxon>
        <taxon>Eurotiales</taxon>
        <taxon>Aspergillaceae</taxon>
        <taxon>Aspergillus</taxon>
        <taxon>Aspergillus subgen. Circumdati</taxon>
    </lineage>
</organism>
<dbReference type="AlphaFoldDB" id="A0A395GWJ1"/>
<dbReference type="VEuPathDB" id="FungiDB:BO80DRAFT_436262"/>
<feature type="compositionally biased region" description="Basic and acidic residues" evidence="1">
    <location>
        <begin position="1"/>
        <end position="10"/>
    </location>
</feature>
<feature type="compositionally biased region" description="Acidic residues" evidence="1">
    <location>
        <begin position="165"/>
        <end position="175"/>
    </location>
</feature>
<accession>A0A395GWJ1</accession>
<protein>
    <submittedName>
        <fullName evidence="2">Uncharacterized protein</fullName>
    </submittedName>
</protein>
<feature type="region of interest" description="Disordered" evidence="1">
    <location>
        <begin position="1"/>
        <end position="66"/>
    </location>
</feature>
<sequence>MDDIIDHMDQDVLLPPTTTPSLTTSLTPTTTITRKRRTRDPDDESDSDPICHSHIEPPTQKRPRLPSPFRLQAERLEEALNREIQAQEDEITMHRYRMLNQRALNEAQDRLFKAAMFPGQVVGEEYYLQLRRWNELQKREEIGNGDGVMDVDGDGDGDAERGDGYGDEDGEEEDMVVSSTGATVSSSPLHLAQHVPAPVLVPIQGQQQDAMSPMKKKGCLTGLRDTGGMGNGSEFAIYEDQETEDSAGAYALGINYHEVRSYRDWDEDKENIEEEDELPNGIETEIETETERFLQVDVDQDMEGNNHGGGVDEEELEYADTELDPSDEALGDQMRRRRYYSLRRQRRQFDSHARAMSATEIPLNPSSQRALGREGSQDVGVGQGRRGTRRLAQRRNRRENEWGKKCELTETERYAWYNSLGE</sequence>
<proteinExistence type="predicted"/>
<feature type="compositionally biased region" description="Acidic residues" evidence="1">
    <location>
        <begin position="311"/>
        <end position="321"/>
    </location>
</feature>
<feature type="region of interest" description="Disordered" evidence="1">
    <location>
        <begin position="143"/>
        <end position="182"/>
    </location>
</feature>
<dbReference type="GeneID" id="37225814"/>
<dbReference type="Proteomes" id="UP000249402">
    <property type="component" value="Unassembled WGS sequence"/>
</dbReference>
<feature type="region of interest" description="Disordered" evidence="1">
    <location>
        <begin position="349"/>
        <end position="404"/>
    </location>
</feature>
<feature type="compositionally biased region" description="Basic residues" evidence="1">
    <location>
        <begin position="386"/>
        <end position="397"/>
    </location>
</feature>
<evidence type="ECO:0000256" key="1">
    <source>
        <dbReference type="SAM" id="MobiDB-lite"/>
    </source>
</evidence>
<name>A0A395GWJ1_9EURO</name>